<dbReference type="Proteomes" id="UP000799770">
    <property type="component" value="Unassembled WGS sequence"/>
</dbReference>
<accession>A0A6A5YG70</accession>
<evidence type="ECO:0000256" key="1">
    <source>
        <dbReference type="ARBA" id="ARBA00005964"/>
    </source>
</evidence>
<dbReference type="PANTHER" id="PTHR11559">
    <property type="entry name" value="CARBOXYLESTERASE"/>
    <property type="match status" value="1"/>
</dbReference>
<dbReference type="EMBL" id="ML977368">
    <property type="protein sequence ID" value="KAF2105943.1"/>
    <property type="molecule type" value="Genomic_DNA"/>
</dbReference>
<evidence type="ECO:0000259" key="4">
    <source>
        <dbReference type="Pfam" id="PF00135"/>
    </source>
</evidence>
<dbReference type="OrthoDB" id="4526243at2759"/>
<reference evidence="5" key="1">
    <citation type="journal article" date="2020" name="Stud. Mycol.">
        <title>101 Dothideomycetes genomes: a test case for predicting lifestyles and emergence of pathogens.</title>
        <authorList>
            <person name="Haridas S."/>
            <person name="Albert R."/>
            <person name="Binder M."/>
            <person name="Bloem J."/>
            <person name="Labutti K."/>
            <person name="Salamov A."/>
            <person name="Andreopoulos B."/>
            <person name="Baker S."/>
            <person name="Barry K."/>
            <person name="Bills G."/>
            <person name="Bluhm B."/>
            <person name="Cannon C."/>
            <person name="Castanera R."/>
            <person name="Culley D."/>
            <person name="Daum C."/>
            <person name="Ezra D."/>
            <person name="Gonzalez J."/>
            <person name="Henrissat B."/>
            <person name="Kuo A."/>
            <person name="Liang C."/>
            <person name="Lipzen A."/>
            <person name="Lutzoni F."/>
            <person name="Magnuson J."/>
            <person name="Mondo S."/>
            <person name="Nolan M."/>
            <person name="Ohm R."/>
            <person name="Pangilinan J."/>
            <person name="Park H.-J."/>
            <person name="Ramirez L."/>
            <person name="Alfaro M."/>
            <person name="Sun H."/>
            <person name="Tritt A."/>
            <person name="Yoshinaga Y."/>
            <person name="Zwiers L.-H."/>
            <person name="Turgeon B."/>
            <person name="Goodwin S."/>
            <person name="Spatafora J."/>
            <person name="Crous P."/>
            <person name="Grigoriev I."/>
        </authorList>
    </citation>
    <scope>NUCLEOTIDE SEQUENCE</scope>
    <source>
        <strain evidence="5">CBS 627.86</strain>
    </source>
</reference>
<name>A0A6A5YG70_9PLEO</name>
<dbReference type="PROSITE" id="PS00122">
    <property type="entry name" value="CARBOXYLESTERASE_B_1"/>
    <property type="match status" value="1"/>
</dbReference>
<sequence>MPEHAADITVVHDGLSPLAHTLNGTFLGLHSAKYSQDYFLGIPYALPPLGSLRFMPPAALNLTWAGMKRATEFGPQCIGYFDYEMDTPRSMNEDCLTLNIFRPHSNDPLSKLPVVIYIYGGAYIHGGSNDQRYNLTWIVAQSVAIGKPIIGVTLNFRSSVFGFMSSRQILEEGNTNIGLRDQRLAFQWIQENVESFGGDRTRVTIWGASSGAGNVGIHLTAYGGRDDHLFRAAIMSSGSPVTSSLGRHTISAQNAFEKLIRLAGCGNATDAFRCLQGLPIEELSAILTNSQDFGFSYVMALARPVLDNDLIRDLGSVQLETGRFLKIPIMNTITSNEGGGYTPEGLNTREDVKQFLGDWFDILPPSVTERLMALYLTRSSTETGEEDLGHFFMEASYILGDIEFVAPHRLTCDAFSHFQPTFCGRWDAIPYGADPRRGTTHAADLAPIFHNIPCTGFVICPFQGKPEAYSRLADLISTMIISFITELNPNSAIPTSWNVSTWENHKPGLSLDFVFSDYEPSRIETEAFRVDETEYIRSILAPVLVR</sequence>
<feature type="domain" description="Carboxylesterase type B" evidence="4">
    <location>
        <begin position="22"/>
        <end position="505"/>
    </location>
</feature>
<dbReference type="Pfam" id="PF00135">
    <property type="entry name" value="COesterase"/>
    <property type="match status" value="1"/>
</dbReference>
<evidence type="ECO:0000256" key="2">
    <source>
        <dbReference type="ARBA" id="ARBA00022801"/>
    </source>
</evidence>
<comment type="similarity">
    <text evidence="1 3">Belongs to the type-B carboxylesterase/lipase family.</text>
</comment>
<keyword evidence="6" id="KW-1185">Reference proteome</keyword>
<dbReference type="PROSITE" id="PS00941">
    <property type="entry name" value="CARBOXYLESTERASE_B_2"/>
    <property type="match status" value="1"/>
</dbReference>
<dbReference type="EC" id="3.1.1.-" evidence="3"/>
<dbReference type="InterPro" id="IPR019826">
    <property type="entry name" value="Carboxylesterase_B_AS"/>
</dbReference>
<gene>
    <name evidence="5" type="ORF">BDV96DRAFT_617545</name>
</gene>
<dbReference type="InterPro" id="IPR029058">
    <property type="entry name" value="AB_hydrolase_fold"/>
</dbReference>
<dbReference type="InterPro" id="IPR002018">
    <property type="entry name" value="CarbesteraseB"/>
</dbReference>
<evidence type="ECO:0000313" key="5">
    <source>
        <dbReference type="EMBL" id="KAF2105943.1"/>
    </source>
</evidence>
<dbReference type="Gene3D" id="3.40.50.1820">
    <property type="entry name" value="alpha/beta hydrolase"/>
    <property type="match status" value="1"/>
</dbReference>
<proteinExistence type="inferred from homology"/>
<dbReference type="InterPro" id="IPR050309">
    <property type="entry name" value="Type-B_Carboxylest/Lipase"/>
</dbReference>
<keyword evidence="2 3" id="KW-0378">Hydrolase</keyword>
<dbReference type="SUPFAM" id="SSF53474">
    <property type="entry name" value="alpha/beta-Hydrolases"/>
    <property type="match status" value="1"/>
</dbReference>
<organism evidence="5 6">
    <name type="scientific">Lophiotrema nucula</name>
    <dbReference type="NCBI Taxonomy" id="690887"/>
    <lineage>
        <taxon>Eukaryota</taxon>
        <taxon>Fungi</taxon>
        <taxon>Dikarya</taxon>
        <taxon>Ascomycota</taxon>
        <taxon>Pezizomycotina</taxon>
        <taxon>Dothideomycetes</taxon>
        <taxon>Pleosporomycetidae</taxon>
        <taxon>Pleosporales</taxon>
        <taxon>Lophiotremataceae</taxon>
        <taxon>Lophiotrema</taxon>
    </lineage>
</organism>
<dbReference type="GO" id="GO:0016787">
    <property type="term" value="F:hydrolase activity"/>
    <property type="evidence" value="ECO:0007669"/>
    <property type="project" value="UniProtKB-KW"/>
</dbReference>
<dbReference type="AlphaFoldDB" id="A0A6A5YG70"/>
<evidence type="ECO:0000256" key="3">
    <source>
        <dbReference type="RuleBase" id="RU361235"/>
    </source>
</evidence>
<dbReference type="InterPro" id="IPR019819">
    <property type="entry name" value="Carboxylesterase_B_CS"/>
</dbReference>
<protein>
    <recommendedName>
        <fullName evidence="3">Carboxylic ester hydrolase</fullName>
        <ecNumber evidence="3">3.1.1.-</ecNumber>
    </recommendedName>
</protein>
<evidence type="ECO:0000313" key="6">
    <source>
        <dbReference type="Proteomes" id="UP000799770"/>
    </source>
</evidence>